<gene>
    <name evidence="1" type="ORF">ACOLOM_LOCUS13871</name>
</gene>
<dbReference type="EMBL" id="CAJVPT010065717">
    <property type="protein sequence ID" value="CAG8772287.1"/>
    <property type="molecule type" value="Genomic_DNA"/>
</dbReference>
<evidence type="ECO:0000313" key="2">
    <source>
        <dbReference type="Proteomes" id="UP000789525"/>
    </source>
</evidence>
<accession>A0ACA9R0U7</accession>
<feature type="non-terminal residue" evidence="1">
    <location>
        <position position="1"/>
    </location>
</feature>
<sequence length="87" mass="9394">PSEGDSSSYAQTIGSLRVERIIVLGLEKKPTKILAYHNSEPSAVNVVRFEVGGMGTAISASTPSTDVLVIKDPKLSITKDWTMEFLN</sequence>
<reference evidence="1" key="1">
    <citation type="submission" date="2021-06" db="EMBL/GenBank/DDBJ databases">
        <authorList>
            <person name="Kallberg Y."/>
            <person name="Tangrot J."/>
            <person name="Rosling A."/>
        </authorList>
    </citation>
    <scope>NUCLEOTIDE SEQUENCE</scope>
    <source>
        <strain evidence="1">CL356</strain>
    </source>
</reference>
<name>A0ACA9R0U7_9GLOM</name>
<organism evidence="1 2">
    <name type="scientific">Acaulospora colombiana</name>
    <dbReference type="NCBI Taxonomy" id="27376"/>
    <lineage>
        <taxon>Eukaryota</taxon>
        <taxon>Fungi</taxon>
        <taxon>Fungi incertae sedis</taxon>
        <taxon>Mucoromycota</taxon>
        <taxon>Glomeromycotina</taxon>
        <taxon>Glomeromycetes</taxon>
        <taxon>Diversisporales</taxon>
        <taxon>Acaulosporaceae</taxon>
        <taxon>Acaulospora</taxon>
    </lineage>
</organism>
<keyword evidence="2" id="KW-1185">Reference proteome</keyword>
<evidence type="ECO:0000313" key="1">
    <source>
        <dbReference type="EMBL" id="CAG8772287.1"/>
    </source>
</evidence>
<proteinExistence type="predicted"/>
<protein>
    <submittedName>
        <fullName evidence="1">6091_t:CDS:1</fullName>
    </submittedName>
</protein>
<dbReference type="Proteomes" id="UP000789525">
    <property type="component" value="Unassembled WGS sequence"/>
</dbReference>
<comment type="caution">
    <text evidence="1">The sequence shown here is derived from an EMBL/GenBank/DDBJ whole genome shotgun (WGS) entry which is preliminary data.</text>
</comment>